<evidence type="ECO:0000256" key="6">
    <source>
        <dbReference type="ARBA" id="ARBA00022989"/>
    </source>
</evidence>
<keyword evidence="16" id="KW-1071">Ligand-gated ion channel</keyword>
<evidence type="ECO:0000256" key="4">
    <source>
        <dbReference type="ARBA" id="ARBA00022692"/>
    </source>
</evidence>
<evidence type="ECO:0000256" key="5">
    <source>
        <dbReference type="ARBA" id="ARBA00022729"/>
    </source>
</evidence>
<keyword evidence="3" id="KW-1003">Cell membrane</keyword>
<evidence type="ECO:0000256" key="12">
    <source>
        <dbReference type="ARBA" id="ARBA00023173"/>
    </source>
</evidence>
<evidence type="ECO:0000256" key="19">
    <source>
        <dbReference type="ARBA" id="ARBA00071250"/>
    </source>
</evidence>
<keyword evidence="4 20" id="KW-0812">Transmembrane</keyword>
<dbReference type="InterPro" id="IPR006028">
    <property type="entry name" value="GABAA/Glycine_rcpt"/>
</dbReference>
<keyword evidence="12" id="KW-0869">Chloride channel</keyword>
<keyword evidence="10" id="KW-1015">Disulfide bond</keyword>
<dbReference type="InterPro" id="IPR038050">
    <property type="entry name" value="Neuro_actylchol_rec"/>
</dbReference>
<feature type="transmembrane region" description="Helical" evidence="20">
    <location>
        <begin position="370"/>
        <end position="390"/>
    </location>
</feature>
<feature type="domain" description="Neurotransmitter-gated ion-channel transmembrane" evidence="22">
    <location>
        <begin position="219"/>
        <end position="350"/>
    </location>
</feature>
<dbReference type="RefSeq" id="XP_013391820.1">
    <property type="nucleotide sequence ID" value="XM_013536366.1"/>
</dbReference>
<keyword evidence="14" id="KW-0868">Chloride</keyword>
<keyword evidence="8 20" id="KW-0406">Ion transport</keyword>
<evidence type="ECO:0000259" key="21">
    <source>
        <dbReference type="Pfam" id="PF02931"/>
    </source>
</evidence>
<comment type="subcellular location">
    <subcellularLocation>
        <location evidence="18">Postsynaptic cell membrane</location>
        <topology evidence="18">Multi-pass membrane protein</topology>
    </subcellularLocation>
</comment>
<evidence type="ECO:0000313" key="23">
    <source>
        <dbReference type="Proteomes" id="UP000085678"/>
    </source>
</evidence>
<dbReference type="InterPro" id="IPR036734">
    <property type="entry name" value="Neur_chan_lig-bd_sf"/>
</dbReference>
<evidence type="ECO:0000256" key="2">
    <source>
        <dbReference type="ARBA" id="ARBA00022448"/>
    </source>
</evidence>
<proteinExistence type="inferred from homology"/>
<feature type="transmembrane region" description="Helical" evidence="20">
    <location>
        <begin position="277"/>
        <end position="300"/>
    </location>
</feature>
<dbReference type="Pfam" id="PF02932">
    <property type="entry name" value="Neur_chan_memb"/>
    <property type="match status" value="1"/>
</dbReference>
<dbReference type="Proteomes" id="UP000085678">
    <property type="component" value="Unplaced"/>
</dbReference>
<evidence type="ECO:0000256" key="11">
    <source>
        <dbReference type="ARBA" id="ARBA00023170"/>
    </source>
</evidence>
<dbReference type="SUPFAM" id="SSF90112">
    <property type="entry name" value="Neurotransmitter-gated ion-channel transmembrane pore"/>
    <property type="match status" value="1"/>
</dbReference>
<dbReference type="GO" id="GO:0005254">
    <property type="term" value="F:chloride channel activity"/>
    <property type="evidence" value="ECO:0007669"/>
    <property type="project" value="UniProtKB-KW"/>
</dbReference>
<organism evidence="23 24">
    <name type="scientific">Lingula anatina</name>
    <name type="common">Brachiopod</name>
    <name type="synonym">Lingula unguis</name>
    <dbReference type="NCBI Taxonomy" id="7574"/>
    <lineage>
        <taxon>Eukaryota</taxon>
        <taxon>Metazoa</taxon>
        <taxon>Spiralia</taxon>
        <taxon>Lophotrochozoa</taxon>
        <taxon>Brachiopoda</taxon>
        <taxon>Linguliformea</taxon>
        <taxon>Lingulata</taxon>
        <taxon>Lingulida</taxon>
        <taxon>Linguloidea</taxon>
        <taxon>Lingulidae</taxon>
        <taxon>Lingula</taxon>
    </lineage>
</organism>
<evidence type="ECO:0000256" key="1">
    <source>
        <dbReference type="ARBA" id="ARBA00010180"/>
    </source>
</evidence>
<dbReference type="InterPro" id="IPR018000">
    <property type="entry name" value="Neurotransmitter_ion_chnl_CS"/>
</dbReference>
<keyword evidence="2 20" id="KW-0813">Transport</keyword>
<keyword evidence="5" id="KW-0732">Signal</keyword>
<dbReference type="GO" id="GO:0045211">
    <property type="term" value="C:postsynaptic membrane"/>
    <property type="evidence" value="ECO:0007669"/>
    <property type="project" value="UniProtKB-SubCell"/>
</dbReference>
<evidence type="ECO:0000256" key="14">
    <source>
        <dbReference type="ARBA" id="ARBA00023214"/>
    </source>
</evidence>
<evidence type="ECO:0000256" key="18">
    <source>
        <dbReference type="ARBA" id="ARBA00034104"/>
    </source>
</evidence>
<dbReference type="Gene3D" id="1.20.58.390">
    <property type="entry name" value="Neurotransmitter-gated ion-channel transmembrane domain"/>
    <property type="match status" value="1"/>
</dbReference>
<dbReference type="GO" id="GO:0004888">
    <property type="term" value="F:transmembrane signaling receptor activity"/>
    <property type="evidence" value="ECO:0007669"/>
    <property type="project" value="InterPro"/>
</dbReference>
<dbReference type="InterPro" id="IPR006202">
    <property type="entry name" value="Neur_chan_lig-bd"/>
</dbReference>
<dbReference type="InterPro" id="IPR036719">
    <property type="entry name" value="Neuro-gated_channel_TM_sf"/>
</dbReference>
<dbReference type="Pfam" id="PF02931">
    <property type="entry name" value="Neur_chan_LBD"/>
    <property type="match status" value="1"/>
</dbReference>
<dbReference type="Gene3D" id="2.70.170.10">
    <property type="entry name" value="Neurotransmitter-gated ion-channel ligand-binding domain"/>
    <property type="match status" value="1"/>
</dbReference>
<keyword evidence="9 20" id="KW-0472">Membrane</keyword>
<keyword evidence="17 20" id="KW-0407">Ion channel</keyword>
<dbReference type="GeneID" id="106159915"/>
<feature type="domain" description="Neurotransmitter-gated ion-channel ligand-binding" evidence="21">
    <location>
        <begin position="6"/>
        <end position="202"/>
    </location>
</feature>
<keyword evidence="15" id="KW-0628">Postsynaptic cell membrane</keyword>
<protein>
    <recommendedName>
        <fullName evidence="19">Gamma-aminobutyric acid receptor subunit beta</fullName>
    </recommendedName>
</protein>
<keyword evidence="11 24" id="KW-0675">Receptor</keyword>
<dbReference type="CDD" id="cd19049">
    <property type="entry name" value="LGIC_TM_anion"/>
    <property type="match status" value="1"/>
</dbReference>
<dbReference type="PANTHER" id="PTHR18945">
    <property type="entry name" value="NEUROTRANSMITTER GATED ION CHANNEL"/>
    <property type="match status" value="1"/>
</dbReference>
<feature type="transmembrane region" description="Helical" evidence="20">
    <location>
        <begin position="214"/>
        <end position="236"/>
    </location>
</feature>
<evidence type="ECO:0000256" key="10">
    <source>
        <dbReference type="ARBA" id="ARBA00023157"/>
    </source>
</evidence>
<keyword evidence="6 20" id="KW-1133">Transmembrane helix</keyword>
<keyword evidence="23" id="KW-1185">Reference proteome</keyword>
<evidence type="ECO:0000256" key="9">
    <source>
        <dbReference type="ARBA" id="ARBA00023136"/>
    </source>
</evidence>
<comment type="similarity">
    <text evidence="1">Belongs to the ligand-gated ion channel (TC 1.A.9) family. Gamma-aminobutyric acid receptor (TC 1.A.9.5) subfamily.</text>
</comment>
<dbReference type="PROSITE" id="PS00236">
    <property type="entry name" value="NEUROTR_ION_CHANNEL"/>
    <property type="match status" value="1"/>
</dbReference>
<evidence type="ECO:0000256" key="17">
    <source>
        <dbReference type="ARBA" id="ARBA00023303"/>
    </source>
</evidence>
<dbReference type="AlphaFoldDB" id="A0A1S3I0M9"/>
<gene>
    <name evidence="24" type="primary">LOC106159915</name>
</gene>
<dbReference type="InterPro" id="IPR006029">
    <property type="entry name" value="Neurotrans-gated_channel_TM"/>
</dbReference>
<evidence type="ECO:0000256" key="13">
    <source>
        <dbReference type="ARBA" id="ARBA00023180"/>
    </source>
</evidence>
<dbReference type="GO" id="GO:0005230">
    <property type="term" value="F:extracellular ligand-gated monoatomic ion channel activity"/>
    <property type="evidence" value="ECO:0007669"/>
    <property type="project" value="InterPro"/>
</dbReference>
<evidence type="ECO:0000256" key="3">
    <source>
        <dbReference type="ARBA" id="ARBA00022475"/>
    </source>
</evidence>
<comment type="caution">
    <text evidence="20">Lacks conserved residue(s) required for the propagation of feature annotation.</text>
</comment>
<evidence type="ECO:0000256" key="8">
    <source>
        <dbReference type="ARBA" id="ARBA00023065"/>
    </source>
</evidence>
<name>A0A1S3I0M9_LINAN</name>
<evidence type="ECO:0000256" key="16">
    <source>
        <dbReference type="ARBA" id="ARBA00023286"/>
    </source>
</evidence>
<dbReference type="PRINTS" id="PR00252">
    <property type="entry name" value="NRIONCHANNEL"/>
</dbReference>
<evidence type="ECO:0000256" key="20">
    <source>
        <dbReference type="RuleBase" id="RU000687"/>
    </source>
</evidence>
<keyword evidence="7" id="KW-0770">Synapse</keyword>
<dbReference type="GO" id="GO:0034707">
    <property type="term" value="C:chloride channel complex"/>
    <property type="evidence" value="ECO:0007669"/>
    <property type="project" value="UniProtKB-KW"/>
</dbReference>
<dbReference type="PRINTS" id="PR00253">
    <property type="entry name" value="GABAARECEPTR"/>
</dbReference>
<evidence type="ECO:0000256" key="7">
    <source>
        <dbReference type="ARBA" id="ARBA00023018"/>
    </source>
</evidence>
<evidence type="ECO:0000259" key="22">
    <source>
        <dbReference type="Pfam" id="PF02932"/>
    </source>
</evidence>
<dbReference type="FunFam" id="2.70.170.10:FF:000021">
    <property type="entry name" value="Gamma-aminobutyric acid receptor isoform 3b"/>
    <property type="match status" value="1"/>
</dbReference>
<sequence length="395" mass="45543">MEQIEFLEHLLNLTYDKRIRPQFTEGKPTVVTVDILLSSITDINAAAMEFGINFYLRQMWKEPRLAHPNATNDKMLTLSESQRNHIWVPDLFFSNEKKSSFHTITLPNLMIRISPKGDVLYSQRLSATLNCEFDLVKFPMDNQTCRIKMESYAHSTTDLIFKWVDRVQYDETLDNTLPEFELDGISTGDCTAVYSTGSFTCLYMDLHVTRDLRYYILNVYLPSVIVVLLSFVNFWIDATAVPARTTVGIVTILTVTTQSVTLQDRLPKVSYIKAIDVWLSVCLVFVVGSMLEYAVVNVMLQRERRHKEKIAHQSLNRLSSNGDISKDTQKDQSITPVESQFEKEELSDRLSTIQSANYEHKQTPSEKVDYVSRIAFPVLFFSFNIVYWLVYLTSI</sequence>
<accession>A0A1S3I0M9</accession>
<dbReference type="InterPro" id="IPR006201">
    <property type="entry name" value="Neur_channel"/>
</dbReference>
<keyword evidence="13" id="KW-0325">Glycoprotein</keyword>
<evidence type="ECO:0000256" key="15">
    <source>
        <dbReference type="ARBA" id="ARBA00023257"/>
    </source>
</evidence>
<dbReference type="OrthoDB" id="407674at2759"/>
<dbReference type="NCBIfam" id="TIGR00860">
    <property type="entry name" value="LIC"/>
    <property type="match status" value="1"/>
</dbReference>
<dbReference type="SUPFAM" id="SSF63712">
    <property type="entry name" value="Nicotinic receptor ligand binding domain-like"/>
    <property type="match status" value="1"/>
</dbReference>
<evidence type="ECO:0000313" key="24">
    <source>
        <dbReference type="RefSeq" id="XP_013391820.1"/>
    </source>
</evidence>
<reference evidence="24" key="1">
    <citation type="submission" date="2025-08" db="UniProtKB">
        <authorList>
            <consortium name="RefSeq"/>
        </authorList>
    </citation>
    <scope>IDENTIFICATION</scope>
    <source>
        <tissue evidence="24">Gonads</tissue>
    </source>
</reference>